<protein>
    <submittedName>
        <fullName evidence="2">Uncharacterized protein</fullName>
    </submittedName>
</protein>
<dbReference type="AlphaFoldDB" id="A0A3A1QUU9"/>
<reference evidence="2 3" key="1">
    <citation type="submission" date="2018-09" db="EMBL/GenBank/DDBJ databases">
        <title>Bacillus saliacetes sp. nov., isolated from Thai shrimp paste (Ka-pi).</title>
        <authorList>
            <person name="Daroonpunt R."/>
            <person name="Tanasupawat S."/>
            <person name="Yiamsombut S."/>
        </authorList>
    </citation>
    <scope>NUCLEOTIDE SEQUENCE [LARGE SCALE GENOMIC DNA]</scope>
    <source>
        <strain evidence="2 3">SKP7-4</strain>
    </source>
</reference>
<gene>
    <name evidence="2" type="ORF">D3H55_19475</name>
</gene>
<evidence type="ECO:0000313" key="2">
    <source>
        <dbReference type="EMBL" id="RIW29177.1"/>
    </source>
</evidence>
<proteinExistence type="predicted"/>
<dbReference type="Proteomes" id="UP000265801">
    <property type="component" value="Unassembled WGS sequence"/>
</dbReference>
<evidence type="ECO:0000313" key="3">
    <source>
        <dbReference type="Proteomes" id="UP000265801"/>
    </source>
</evidence>
<evidence type="ECO:0000256" key="1">
    <source>
        <dbReference type="SAM" id="Phobius"/>
    </source>
</evidence>
<accession>A0A3A1QUU9</accession>
<dbReference type="RefSeq" id="WP_119548972.1">
    <property type="nucleotide sequence ID" value="NZ_QXIR01000035.1"/>
</dbReference>
<keyword evidence="3" id="KW-1185">Reference proteome</keyword>
<feature type="transmembrane region" description="Helical" evidence="1">
    <location>
        <begin position="32"/>
        <end position="50"/>
    </location>
</feature>
<comment type="caution">
    <text evidence="2">The sequence shown here is derived from an EMBL/GenBank/DDBJ whole genome shotgun (WGS) entry which is preliminary data.</text>
</comment>
<keyword evidence="1" id="KW-0472">Membrane</keyword>
<keyword evidence="1" id="KW-1133">Transmembrane helix</keyword>
<organism evidence="2 3">
    <name type="scientific">Bacillus salacetis</name>
    <dbReference type="NCBI Taxonomy" id="2315464"/>
    <lineage>
        <taxon>Bacteria</taxon>
        <taxon>Bacillati</taxon>
        <taxon>Bacillota</taxon>
        <taxon>Bacilli</taxon>
        <taxon>Bacillales</taxon>
        <taxon>Bacillaceae</taxon>
        <taxon>Bacillus</taxon>
    </lineage>
</organism>
<name>A0A3A1QUU9_9BACI</name>
<dbReference type="EMBL" id="QXIR01000035">
    <property type="protein sequence ID" value="RIW29177.1"/>
    <property type="molecule type" value="Genomic_DNA"/>
</dbReference>
<sequence length="61" mass="6516">MGAGRIIILAIMAGVYSGILDGIEAETGMNSIGSALILVLVTFLTGYLLFKFKRKDVSTKH</sequence>
<keyword evidence="1" id="KW-0812">Transmembrane</keyword>
<dbReference type="OrthoDB" id="2924836at2"/>